<dbReference type="AlphaFoldDB" id="A0A4Q9LU69"/>
<dbReference type="VEuPathDB" id="MicrosporidiaDB:CWI38_0865p0030"/>
<evidence type="ECO:0000313" key="2">
    <source>
        <dbReference type="Proteomes" id="UP000292282"/>
    </source>
</evidence>
<evidence type="ECO:0008006" key="3">
    <source>
        <dbReference type="Google" id="ProtNLM"/>
    </source>
</evidence>
<organism evidence="1 2">
    <name type="scientific">Hamiltosporidium tvaerminnensis</name>
    <dbReference type="NCBI Taxonomy" id="1176355"/>
    <lineage>
        <taxon>Eukaryota</taxon>
        <taxon>Fungi</taxon>
        <taxon>Fungi incertae sedis</taxon>
        <taxon>Microsporidia</taxon>
        <taxon>Dubosqiidae</taxon>
        <taxon>Hamiltosporidium</taxon>
    </lineage>
</organism>
<evidence type="ECO:0000313" key="1">
    <source>
        <dbReference type="EMBL" id="TBU12179.1"/>
    </source>
</evidence>
<dbReference type="EMBL" id="PITK01000865">
    <property type="protein sequence ID" value="TBU12179.1"/>
    <property type="molecule type" value="Genomic_DNA"/>
</dbReference>
<accession>A0A4Q9LU69</accession>
<keyword evidence="2" id="KW-1185">Reference proteome</keyword>
<dbReference type="Proteomes" id="UP000292282">
    <property type="component" value="Unassembled WGS sequence"/>
</dbReference>
<name>A0A4Q9LU69_9MICR</name>
<protein>
    <recommendedName>
        <fullName evidence="3">BTB domain-containing protein</fullName>
    </recommendedName>
</protein>
<comment type="caution">
    <text evidence="1">The sequence shown here is derived from an EMBL/GenBank/DDBJ whole genome shotgun (WGS) entry which is preliminary data.</text>
</comment>
<sequence>MYIERTENVATSMLTKSSNSCKQVCGDKDIFILDKSENKLDSLNRNKNVVFYWTENSPDERNNFNSQLSENSNENNLCKRKVYFNNSNPEKKKKILSRVIVSNVEKFPCRFNILYNETRKNDEDVNIQVSNFDFYDFKIFLEFLNIFYLPLEKLSITNFFVLLHVFEYLDIKIDNNFIKLWIF</sequence>
<reference evidence="1 2" key="1">
    <citation type="submission" date="2017-12" db="EMBL/GenBank/DDBJ databases">
        <authorList>
            <person name="Pombert J.-F."/>
            <person name="Haag K.L."/>
            <person name="Ebert D."/>
        </authorList>
    </citation>
    <scope>NUCLEOTIDE SEQUENCE [LARGE SCALE GENOMIC DNA]</scope>
    <source>
        <strain evidence="1">IL-G-3</strain>
    </source>
</reference>
<proteinExistence type="predicted"/>
<gene>
    <name evidence="1" type="ORF">CWI38_0865p0030</name>
</gene>